<dbReference type="Gene3D" id="1.10.285.20">
    <property type="entry name" value="Uncharacterised protein PF01937, DUF89, domain 2"/>
    <property type="match status" value="1"/>
</dbReference>
<reference evidence="2 3" key="1">
    <citation type="submission" date="2018-04" db="EMBL/GenBank/DDBJ databases">
        <title>Novel Campyloabacter and Helicobacter Species and Strains.</title>
        <authorList>
            <person name="Mannion A.J."/>
            <person name="Shen Z."/>
            <person name="Fox J.G."/>
        </authorList>
    </citation>
    <scope>NUCLEOTIDE SEQUENCE [LARGE SCALE GENOMIC DNA]</scope>
    <source>
        <strain evidence="2 3">MIT 04-9366</strain>
    </source>
</reference>
<feature type="domain" description="Damage-control phosphatase ARMT1-like metal-binding" evidence="1">
    <location>
        <begin position="5"/>
        <end position="278"/>
    </location>
</feature>
<dbReference type="Proteomes" id="UP000257045">
    <property type="component" value="Unassembled WGS sequence"/>
</dbReference>
<dbReference type="SUPFAM" id="SSF111321">
    <property type="entry name" value="AF1104-like"/>
    <property type="match status" value="1"/>
</dbReference>
<keyword evidence="3" id="KW-1185">Reference proteome</keyword>
<dbReference type="AlphaFoldDB" id="A0A3D8IZL6"/>
<evidence type="ECO:0000313" key="3">
    <source>
        <dbReference type="Proteomes" id="UP000257045"/>
    </source>
</evidence>
<protein>
    <recommendedName>
        <fullName evidence="1">Damage-control phosphatase ARMT1-like metal-binding domain-containing protein</fullName>
    </recommendedName>
</protein>
<accession>A0A3D8IZL6</accession>
<dbReference type="OrthoDB" id="9796465at2"/>
<dbReference type="PIRSF" id="PIRSF006593">
    <property type="entry name" value="UCP006593"/>
    <property type="match status" value="1"/>
</dbReference>
<dbReference type="EMBL" id="NXLV01000010">
    <property type="protein sequence ID" value="RDU70345.1"/>
    <property type="molecule type" value="Genomic_DNA"/>
</dbReference>
<organism evidence="2 3">
    <name type="scientific">Helicobacter brantae</name>
    <dbReference type="NCBI Taxonomy" id="375927"/>
    <lineage>
        <taxon>Bacteria</taxon>
        <taxon>Pseudomonadati</taxon>
        <taxon>Campylobacterota</taxon>
        <taxon>Epsilonproteobacteria</taxon>
        <taxon>Campylobacterales</taxon>
        <taxon>Helicobacteraceae</taxon>
        <taxon>Helicobacter</taxon>
    </lineage>
</organism>
<dbReference type="InterPro" id="IPR002791">
    <property type="entry name" value="ARMT1-like_metal-bd"/>
</dbReference>
<dbReference type="InterPro" id="IPR014444">
    <property type="entry name" value="PH1575-like"/>
</dbReference>
<dbReference type="Pfam" id="PF01937">
    <property type="entry name" value="ARMT1-like_dom"/>
    <property type="match status" value="1"/>
</dbReference>
<proteinExistence type="predicted"/>
<dbReference type="InterPro" id="IPR036075">
    <property type="entry name" value="ARMT-1-like_metal-bd_sf"/>
</dbReference>
<evidence type="ECO:0000313" key="2">
    <source>
        <dbReference type="EMBL" id="RDU70345.1"/>
    </source>
</evidence>
<sequence>MKAQSECFECLSNQARVWIEDIEEYETFLSLLPKDSNGASAHLCPPQIAQTLYGKIAKERGVEDLYREIKQECILKAYQILSCLDCSTLSLQDALKVSVLGNVIDYGSASSFEIEAFDFEREREGLEFAYFEFESFLTRLQSAKSLAILGDNAGENLFDEVLAKVLKREYPHLKIYYFTRGKPIINDLTYADILHFPQCSGMFEVAEVVDSGVGSAGFVCEEALPKAREIFLSCDVIVAKGMGNFECMEGKGDKRVFFLCKIKCPVVSGVLKAPIGKMVFKQDS</sequence>
<comment type="caution">
    <text evidence="2">The sequence shown here is derived from an EMBL/GenBank/DDBJ whole genome shotgun (WGS) entry which is preliminary data.</text>
</comment>
<name>A0A3D8IZL6_9HELI</name>
<gene>
    <name evidence="2" type="ORF">CQA58_05795</name>
</gene>
<dbReference type="Gene3D" id="3.40.50.10880">
    <property type="entry name" value="Uncharacterised protein PF01937, DUF89, domain 3"/>
    <property type="match status" value="1"/>
</dbReference>
<dbReference type="RefSeq" id="WP_115569780.1">
    <property type="nucleotide sequence ID" value="NZ_NXLV01000010.1"/>
</dbReference>
<evidence type="ECO:0000259" key="1">
    <source>
        <dbReference type="Pfam" id="PF01937"/>
    </source>
</evidence>